<dbReference type="SUPFAM" id="SSF69304">
    <property type="entry name" value="Tricorn protease N-terminal domain"/>
    <property type="match status" value="1"/>
</dbReference>
<feature type="compositionally biased region" description="Acidic residues" evidence="8">
    <location>
        <begin position="548"/>
        <end position="558"/>
    </location>
</feature>
<dbReference type="Pfam" id="PF14684">
    <property type="entry name" value="Tricorn_C1"/>
    <property type="match status" value="1"/>
</dbReference>
<dbReference type="Proteomes" id="UP000676776">
    <property type="component" value="Unassembled WGS sequence"/>
</dbReference>
<dbReference type="Gene3D" id="2.30.42.10">
    <property type="match status" value="1"/>
</dbReference>
<name>A0ABS3T0E9_9FLAO</name>
<evidence type="ECO:0000313" key="10">
    <source>
        <dbReference type="EMBL" id="MBO3116217.1"/>
    </source>
</evidence>
<dbReference type="InterPro" id="IPR015943">
    <property type="entry name" value="WD40/YVTN_repeat-like_dom_sf"/>
</dbReference>
<evidence type="ECO:0000256" key="6">
    <source>
        <dbReference type="ARBA" id="ARBA00022825"/>
    </source>
</evidence>
<dbReference type="EC" id="3.4.21.-" evidence="7"/>
<evidence type="ECO:0000256" key="8">
    <source>
        <dbReference type="SAM" id="MobiDB-lite"/>
    </source>
</evidence>
<dbReference type="PIRSF" id="PIRSF036421">
    <property type="entry name" value="Tricorn_protease"/>
    <property type="match status" value="1"/>
</dbReference>
<keyword evidence="11" id="KW-1185">Reference proteome</keyword>
<dbReference type="InterPro" id="IPR029045">
    <property type="entry name" value="ClpP/crotonase-like_dom_sf"/>
</dbReference>
<dbReference type="Pfam" id="PF26549">
    <property type="entry name" value="Tricorn_N"/>
    <property type="match status" value="1"/>
</dbReference>
<evidence type="ECO:0000256" key="7">
    <source>
        <dbReference type="PIRNR" id="PIRNR036421"/>
    </source>
</evidence>
<dbReference type="PANTHER" id="PTHR43253">
    <property type="entry name" value="TRICORN PROTEASE HOMOLOG 2-RELATED"/>
    <property type="match status" value="1"/>
</dbReference>
<dbReference type="Pfam" id="PF03572">
    <property type="entry name" value="Peptidase_S41"/>
    <property type="match status" value="1"/>
</dbReference>
<dbReference type="InterPro" id="IPR012393">
    <property type="entry name" value="Tricorn_protease"/>
</dbReference>
<proteinExistence type="inferred from homology"/>
<gene>
    <name evidence="10" type="ORF">J4050_05625</name>
</gene>
<comment type="subcellular location">
    <subcellularLocation>
        <location evidence="1 7">Cytoplasm</location>
    </subcellularLocation>
</comment>
<dbReference type="SMART" id="SM00245">
    <property type="entry name" value="TSPc"/>
    <property type="match status" value="1"/>
</dbReference>
<dbReference type="Gene3D" id="2.130.10.10">
    <property type="entry name" value="YVTN repeat-like/Quinoprotein amine dehydrogenase"/>
    <property type="match status" value="1"/>
</dbReference>
<dbReference type="SUPFAM" id="SSF50156">
    <property type="entry name" value="PDZ domain-like"/>
    <property type="match status" value="1"/>
</dbReference>
<feature type="region of interest" description="Disordered" evidence="8">
    <location>
        <begin position="539"/>
        <end position="575"/>
    </location>
</feature>
<keyword evidence="5 7" id="KW-0378">Hydrolase</keyword>
<keyword evidence="3 7" id="KW-0963">Cytoplasm</keyword>
<keyword evidence="4 7" id="KW-0645">Protease</keyword>
<evidence type="ECO:0000256" key="5">
    <source>
        <dbReference type="ARBA" id="ARBA00022801"/>
    </source>
</evidence>
<comment type="caution">
    <text evidence="10">The sequence shown here is derived from an EMBL/GenBank/DDBJ whole genome shotgun (WGS) entry which is preliminary data.</text>
</comment>
<dbReference type="CDD" id="cd07562">
    <property type="entry name" value="Peptidase_S41_TRI"/>
    <property type="match status" value="1"/>
</dbReference>
<feature type="compositionally biased region" description="Basic and acidic residues" evidence="8">
    <location>
        <begin position="559"/>
        <end position="575"/>
    </location>
</feature>
<accession>A0ABS3T0E9</accession>
<evidence type="ECO:0000256" key="2">
    <source>
        <dbReference type="ARBA" id="ARBA00008524"/>
    </source>
</evidence>
<dbReference type="RefSeq" id="WP_208153132.1">
    <property type="nucleotide sequence ID" value="NZ_JAGEVF010000003.1"/>
</dbReference>
<dbReference type="InterPro" id="IPR028204">
    <property type="entry name" value="Tricorn_C1"/>
</dbReference>
<evidence type="ECO:0000259" key="9">
    <source>
        <dbReference type="SMART" id="SM00245"/>
    </source>
</evidence>
<sequence length="1085" mass="121932">MNLNSKLFLKSTFFIIVLWVFNTPLFAQGTRLLRQPDLSNTNIVFTYGSDVWIADRNGSNVKRITSTAAVESQPYFSPDGRWIAFTSNRSGRNQIYVVSKEGGEPKQLTWHPSGSEVRGWHPDGTSILIASSRDTAPRPYNRLYTVNVKGGSPTLLTKQWSHDGAFSPDGTRLIIDKMDRWDVEWRAYRGGQNTPLIILDTASQSEEMLPNNKTTDIKPLWFGSGIYFLSDRDLTSNIWSYDTETKSLQQVTNFKGSDVKWISAHDKTLIYERDGYLHTMDINSGAVKQLNINVVGDFPWAETKWENVSGDSRYVSLSPNGKRAVMHARGDIFTVPLEFGDSRNITESSGTADRRPLWSPKGDKIAWFSDADRKGYALMLSSQDGLSEPESISIGESKLAWNPSWSPDGNYIAFVDDDVRLRLVNLKTKKISTFDVGTTNLDRGRIQLRWSPDSKWIAYEKSSSNNFRQILIYSIQDKKATPITDEFADSFSPAWDLNNKQLYFLASTNVALGSGWANTSAITSDASYAAYVVNLDANDPSPFKPKSDEEEVEDESEEDDKKDSEEDEKEKKEDGMVIDFEDIGRRTLALPIPTRYYGNIIAGPKGSIFISENIPNSRGATLHKFTLKDQELKEFAANVSSVYVTPNGKHLLARFGSNWKVAKTSGPNAKGAKSLKVNLQMKLDRSAEWEQIFEETIRYEKDYFYDPNTHGRDWNKVYKRYKPLIPFVKHRADLTYVIDQINGELSVGHSFVGGGDYPETERNQVGLLGADLNPDNGRWQINRIYTTESWNPGLTGPLDNPGMNIEEGYYIVGINGKELNGSDNIYEHLDGTVGKQTTLHINDKPSFKDHWTEIVKPISSEYSLRQRTWVEDNRRLVDELSNGRLGYVWVPNTGGPGFVSFNRYYFAQQDKEGAVIDERFNGGGLLDDYMVDLMTRSLRAALTNEVPNGKPMTLPAGILGPKVLLINELAGSGGDFFPWVFRQQKAGKLIGMTTWGGLVKSSTHYLLIDGGRVTSPDNAVFDPINNEWIGENKGIAPDIEVRQDAKSLQNDKDPQLERAVSELMKQLGPKLKIEPPKFSEPAKGN</sequence>
<comment type="function">
    <text evidence="7">Degrades oligopeptides.</text>
</comment>
<evidence type="ECO:0000256" key="4">
    <source>
        <dbReference type="ARBA" id="ARBA00022670"/>
    </source>
</evidence>
<dbReference type="PANTHER" id="PTHR43253:SF1">
    <property type="entry name" value="TRICORN PROTEASE HOMOLOG 2-RELATED"/>
    <property type="match status" value="1"/>
</dbReference>
<protein>
    <recommendedName>
        <fullName evidence="7">Tricorn protease homolog</fullName>
        <ecNumber evidence="7">3.4.21.-</ecNumber>
    </recommendedName>
</protein>
<dbReference type="InterPro" id="IPR029414">
    <property type="entry name" value="Tricorn_PDZ"/>
</dbReference>
<evidence type="ECO:0000313" key="11">
    <source>
        <dbReference type="Proteomes" id="UP000676776"/>
    </source>
</evidence>
<dbReference type="Gene3D" id="2.120.10.60">
    <property type="entry name" value="Tricorn protease N-terminal domain"/>
    <property type="match status" value="1"/>
</dbReference>
<dbReference type="SUPFAM" id="SSF82171">
    <property type="entry name" value="DPP6 N-terminal domain-like"/>
    <property type="match status" value="1"/>
</dbReference>
<dbReference type="Gene3D" id="3.30.750.44">
    <property type="match status" value="1"/>
</dbReference>
<dbReference type="SUPFAM" id="SSF52096">
    <property type="entry name" value="ClpP/crotonase"/>
    <property type="match status" value="1"/>
</dbReference>
<keyword evidence="6 7" id="KW-0720">Serine protease</keyword>
<dbReference type="InterPro" id="IPR036034">
    <property type="entry name" value="PDZ_sf"/>
</dbReference>
<evidence type="ECO:0000256" key="3">
    <source>
        <dbReference type="ARBA" id="ARBA00022490"/>
    </source>
</evidence>
<dbReference type="InterPro" id="IPR005151">
    <property type="entry name" value="Tail-specific_protease"/>
</dbReference>
<dbReference type="Gene3D" id="3.90.226.10">
    <property type="entry name" value="2-enoyl-CoA Hydratase, Chain A, domain 1"/>
    <property type="match status" value="1"/>
</dbReference>
<reference evidence="10 11" key="1">
    <citation type="submission" date="2021-03" db="EMBL/GenBank/DDBJ databases">
        <title>Winogradskyella sp. nov., isolated from costal sediment.</title>
        <authorList>
            <person name="Gao C."/>
        </authorList>
    </citation>
    <scope>NUCLEOTIDE SEQUENCE [LARGE SCALE GENOMIC DNA]</scope>
    <source>
        <strain evidence="10 11">DF17</strain>
    </source>
</reference>
<feature type="domain" description="Tail specific protease" evidence="9">
    <location>
        <begin position="847"/>
        <end position="1042"/>
    </location>
</feature>
<evidence type="ECO:0000256" key="1">
    <source>
        <dbReference type="ARBA" id="ARBA00004496"/>
    </source>
</evidence>
<dbReference type="EMBL" id="JAGEVF010000003">
    <property type="protein sequence ID" value="MBO3116217.1"/>
    <property type="molecule type" value="Genomic_DNA"/>
</dbReference>
<comment type="similarity">
    <text evidence="2 7">Belongs to the peptidase S41B family.</text>
</comment>
<dbReference type="Pfam" id="PF14685">
    <property type="entry name" value="PDZ_Tricorn"/>
    <property type="match status" value="1"/>
</dbReference>
<dbReference type="Pfam" id="PF26550">
    <property type="entry name" value="Tricorn_2nd"/>
    <property type="match status" value="1"/>
</dbReference>
<organism evidence="10 11">
    <name type="scientific">Winogradskyella pelagia</name>
    <dbReference type="NCBI Taxonomy" id="2819984"/>
    <lineage>
        <taxon>Bacteria</taxon>
        <taxon>Pseudomonadati</taxon>
        <taxon>Bacteroidota</taxon>
        <taxon>Flavobacteriia</taxon>
        <taxon>Flavobacteriales</taxon>
        <taxon>Flavobacteriaceae</taxon>
        <taxon>Winogradskyella</taxon>
    </lineage>
</organism>